<keyword evidence="5" id="KW-0012">Acyltransferase</keyword>
<dbReference type="InterPro" id="IPR017861">
    <property type="entry name" value="KAE1/TsaD"/>
</dbReference>
<evidence type="ECO:0000256" key="5">
    <source>
        <dbReference type="ARBA" id="ARBA00023315"/>
    </source>
</evidence>
<dbReference type="AlphaFoldDB" id="X0T7F3"/>
<dbReference type="CDD" id="cd24032">
    <property type="entry name" value="ASKHA_NBD_TsaB"/>
    <property type="match status" value="1"/>
</dbReference>
<keyword evidence="4" id="KW-0479">Metal-binding</keyword>
<evidence type="ECO:0000313" key="8">
    <source>
        <dbReference type="EMBL" id="GAF84112.1"/>
    </source>
</evidence>
<dbReference type="EC" id="2.3.1.234" evidence="1"/>
<keyword evidence="3" id="KW-0819">tRNA processing</keyword>
<evidence type="ECO:0000259" key="7">
    <source>
        <dbReference type="Pfam" id="PF00814"/>
    </source>
</evidence>
<dbReference type="PRINTS" id="PR00789">
    <property type="entry name" value="OSIALOPTASE"/>
</dbReference>
<dbReference type="GO" id="GO:0046872">
    <property type="term" value="F:metal ion binding"/>
    <property type="evidence" value="ECO:0007669"/>
    <property type="project" value="UniProtKB-KW"/>
</dbReference>
<evidence type="ECO:0000256" key="2">
    <source>
        <dbReference type="ARBA" id="ARBA00022679"/>
    </source>
</evidence>
<dbReference type="InterPro" id="IPR043129">
    <property type="entry name" value="ATPase_NBD"/>
</dbReference>
<proteinExistence type="predicted"/>
<dbReference type="InterPro" id="IPR000905">
    <property type="entry name" value="Gcp-like_dom"/>
</dbReference>
<comment type="caution">
    <text evidence="8">The sequence shown here is derived from an EMBL/GenBank/DDBJ whole genome shotgun (WGS) entry which is preliminary data.</text>
</comment>
<keyword evidence="2" id="KW-0808">Transferase</keyword>
<dbReference type="SUPFAM" id="SSF53067">
    <property type="entry name" value="Actin-like ATPase domain"/>
    <property type="match status" value="2"/>
</dbReference>
<dbReference type="NCBIfam" id="TIGR03725">
    <property type="entry name" value="T6A_YeaZ"/>
    <property type="match status" value="1"/>
</dbReference>
<reference evidence="8" key="1">
    <citation type="journal article" date="2014" name="Front. Microbiol.">
        <title>High frequency of phylogenetically diverse reductive dehalogenase-homologous genes in deep subseafloor sedimentary metagenomes.</title>
        <authorList>
            <person name="Kawai M."/>
            <person name="Futagami T."/>
            <person name="Toyoda A."/>
            <person name="Takaki Y."/>
            <person name="Nishi S."/>
            <person name="Hori S."/>
            <person name="Arai W."/>
            <person name="Tsubouchi T."/>
            <person name="Morono Y."/>
            <person name="Uchiyama I."/>
            <person name="Ito T."/>
            <person name="Fujiyama A."/>
            <person name="Inagaki F."/>
            <person name="Takami H."/>
        </authorList>
    </citation>
    <scope>NUCLEOTIDE SEQUENCE</scope>
    <source>
        <strain evidence="8">Expedition CK06-06</strain>
    </source>
</reference>
<dbReference type="Pfam" id="PF00814">
    <property type="entry name" value="TsaD"/>
    <property type="match status" value="1"/>
</dbReference>
<evidence type="ECO:0000256" key="4">
    <source>
        <dbReference type="ARBA" id="ARBA00022723"/>
    </source>
</evidence>
<comment type="catalytic activity">
    <reaction evidence="6">
        <text>L-threonylcarbamoyladenylate + adenosine(37) in tRNA = N(6)-L-threonylcarbamoyladenosine(37) in tRNA + AMP + H(+)</text>
        <dbReference type="Rhea" id="RHEA:37059"/>
        <dbReference type="Rhea" id="RHEA-COMP:10162"/>
        <dbReference type="Rhea" id="RHEA-COMP:10163"/>
        <dbReference type="ChEBI" id="CHEBI:15378"/>
        <dbReference type="ChEBI" id="CHEBI:73682"/>
        <dbReference type="ChEBI" id="CHEBI:74411"/>
        <dbReference type="ChEBI" id="CHEBI:74418"/>
        <dbReference type="ChEBI" id="CHEBI:456215"/>
        <dbReference type="EC" id="2.3.1.234"/>
    </reaction>
</comment>
<name>X0T7F3_9ZZZZ</name>
<protein>
    <recommendedName>
        <fullName evidence="1">N(6)-L-threonylcarbamoyladenine synthase</fullName>
        <ecNumber evidence="1">2.3.1.234</ecNumber>
    </recommendedName>
</protein>
<dbReference type="GO" id="GO:0061711">
    <property type="term" value="F:tRNA N(6)-L-threonylcarbamoyladenine synthase activity"/>
    <property type="evidence" value="ECO:0007669"/>
    <property type="project" value="UniProtKB-EC"/>
</dbReference>
<dbReference type="EMBL" id="BARS01000916">
    <property type="protein sequence ID" value="GAF84112.1"/>
    <property type="molecule type" value="Genomic_DNA"/>
</dbReference>
<dbReference type="InterPro" id="IPR022496">
    <property type="entry name" value="T6A_TsaB"/>
</dbReference>
<dbReference type="GO" id="GO:0002949">
    <property type="term" value="P:tRNA threonylcarbamoyladenosine modification"/>
    <property type="evidence" value="ECO:0007669"/>
    <property type="project" value="InterPro"/>
</dbReference>
<evidence type="ECO:0000256" key="3">
    <source>
        <dbReference type="ARBA" id="ARBA00022694"/>
    </source>
</evidence>
<gene>
    <name evidence="8" type="ORF">S01H1_01994</name>
</gene>
<evidence type="ECO:0000256" key="1">
    <source>
        <dbReference type="ARBA" id="ARBA00012156"/>
    </source>
</evidence>
<feature type="domain" description="Gcp-like" evidence="7">
    <location>
        <begin position="30"/>
        <end position="156"/>
    </location>
</feature>
<evidence type="ECO:0000256" key="6">
    <source>
        <dbReference type="ARBA" id="ARBA00048117"/>
    </source>
</evidence>
<dbReference type="Gene3D" id="3.30.420.40">
    <property type="match status" value="2"/>
</dbReference>
<organism evidence="8">
    <name type="scientific">marine sediment metagenome</name>
    <dbReference type="NCBI Taxonomy" id="412755"/>
    <lineage>
        <taxon>unclassified sequences</taxon>
        <taxon>metagenomes</taxon>
        <taxon>ecological metagenomes</taxon>
    </lineage>
</organism>
<accession>X0T7F3</accession>
<sequence length="238" mass="26163">MELAIDTATEIASIALSSAGKVEAEMSWPAGQNHTVELIPNIINLLQQANIELGGEAESICELKIEAIIVSKGPGSFNGLRVGFATAKGFAFGMDIPLVSVGTLEAEAFPHAQTGLPICPVQDAGRGEIATALYQVEDREWHQLIEEHITTVEELCESISSKTVFCGRFSERSYDFARRIEELMEEKAVILDNTFCRAGFLAELGYRRLERGERDDVATVQPLYLRHPSITKPKRGKI</sequence>